<dbReference type="SUPFAM" id="SSF55821">
    <property type="entry name" value="YrdC/RibB"/>
    <property type="match status" value="1"/>
</dbReference>
<dbReference type="InterPro" id="IPR052532">
    <property type="entry name" value="SUA5_domain"/>
</dbReference>
<dbReference type="PANTHER" id="PTHR42828">
    <property type="entry name" value="DHBP SYNTHASE RIBB-LIKE ALPHA/BETA DOMAIN-CONTAINING PROTEIN"/>
    <property type="match status" value="1"/>
</dbReference>
<reference evidence="2 3" key="1">
    <citation type="submission" date="2024-04" db="EMBL/GenBank/DDBJ databases">
        <title>Draft genome sequence of Sessilibacter corallicola NBRC 116591.</title>
        <authorList>
            <person name="Miyakawa T."/>
            <person name="Kusuya Y."/>
            <person name="Miura T."/>
        </authorList>
    </citation>
    <scope>NUCLEOTIDE SEQUENCE [LARGE SCALE GENOMIC DNA]</scope>
    <source>
        <strain evidence="2 3">KU-00831-HH</strain>
    </source>
</reference>
<proteinExistence type="predicted"/>
<evidence type="ECO:0000259" key="1">
    <source>
        <dbReference type="PROSITE" id="PS51163"/>
    </source>
</evidence>
<dbReference type="InterPro" id="IPR006070">
    <property type="entry name" value="Sua5-like_dom"/>
</dbReference>
<organism evidence="2 3">
    <name type="scientific">Sessilibacter corallicola</name>
    <dbReference type="NCBI Taxonomy" id="2904075"/>
    <lineage>
        <taxon>Bacteria</taxon>
        <taxon>Pseudomonadati</taxon>
        <taxon>Pseudomonadota</taxon>
        <taxon>Gammaproteobacteria</taxon>
        <taxon>Cellvibrionales</taxon>
        <taxon>Cellvibrionaceae</taxon>
        <taxon>Sessilibacter</taxon>
    </lineage>
</organism>
<gene>
    <name evidence="2" type="ORF">NBRC116591_15800</name>
</gene>
<dbReference type="NCBIfam" id="TIGR00057">
    <property type="entry name" value="L-threonylcarbamoyladenylate synthase"/>
    <property type="match status" value="1"/>
</dbReference>
<dbReference type="RefSeq" id="WP_353302411.1">
    <property type="nucleotide sequence ID" value="NZ_BAABWN010000004.1"/>
</dbReference>
<feature type="domain" description="YrdC-like" evidence="1">
    <location>
        <begin position="14"/>
        <end position="200"/>
    </location>
</feature>
<name>A0ABQ0A806_9GAMM</name>
<evidence type="ECO:0000313" key="3">
    <source>
        <dbReference type="Proteomes" id="UP001465153"/>
    </source>
</evidence>
<dbReference type="InterPro" id="IPR017945">
    <property type="entry name" value="DHBP_synth_RibB-like_a/b_dom"/>
</dbReference>
<accession>A0ABQ0A806</accession>
<dbReference type="PANTHER" id="PTHR42828:SF3">
    <property type="entry name" value="THREONYLCARBAMOYL-AMP SYNTHASE"/>
    <property type="match status" value="1"/>
</dbReference>
<protein>
    <submittedName>
        <fullName evidence="2">L-threonylcarbamoyladenylate synthase</fullName>
    </submittedName>
</protein>
<sequence length="210" mass="23999">MAQFFQIHPENPQQRLVRQAVEIVRRGGLIVYPTDSAYALGCHIGDKMALDRIRSIRQLDKDHNFTLMCRDLSELATYARVDNQVFRMIKSHTPGPYTFILPATSEVPRRLMHPKRKTIGMRVPDNPIALALMQELGEPLMSSTLIMPNEELPLTDPYEIRDMLEHQLELIIDGGYCAMEPTTVIDFTHDHPKVIRKGLGDLSGFDIEFD</sequence>
<keyword evidence="3" id="KW-1185">Reference proteome</keyword>
<dbReference type="Proteomes" id="UP001465153">
    <property type="component" value="Unassembled WGS sequence"/>
</dbReference>
<dbReference type="Pfam" id="PF01300">
    <property type="entry name" value="Sua5_yciO_yrdC"/>
    <property type="match status" value="1"/>
</dbReference>
<evidence type="ECO:0000313" key="2">
    <source>
        <dbReference type="EMBL" id="GAA6167770.1"/>
    </source>
</evidence>
<dbReference type="PROSITE" id="PS51163">
    <property type="entry name" value="YRDC"/>
    <property type="match status" value="1"/>
</dbReference>
<comment type="caution">
    <text evidence="2">The sequence shown here is derived from an EMBL/GenBank/DDBJ whole genome shotgun (WGS) entry which is preliminary data.</text>
</comment>
<dbReference type="EMBL" id="BAABWN010000004">
    <property type="protein sequence ID" value="GAA6167770.1"/>
    <property type="molecule type" value="Genomic_DNA"/>
</dbReference>
<dbReference type="Gene3D" id="3.90.870.10">
    <property type="entry name" value="DHBP synthase"/>
    <property type="match status" value="1"/>
</dbReference>